<dbReference type="PANTHER" id="PTHR35394:SF5">
    <property type="entry name" value="DUF3176 DOMAIN-CONTAINING PROTEIN"/>
    <property type="match status" value="1"/>
</dbReference>
<feature type="transmembrane region" description="Helical" evidence="1">
    <location>
        <begin position="728"/>
        <end position="749"/>
    </location>
</feature>
<keyword evidence="1" id="KW-0472">Membrane</keyword>
<feature type="transmembrane region" description="Helical" evidence="1">
    <location>
        <begin position="790"/>
        <end position="809"/>
    </location>
</feature>
<sequence>MDTVRMNIENPEKLLTSSGSCARQDYKNDISVTRTSSTPTAPSNSQSSACGFPKRPPAIVLIFNGWWYMELVCIFLSYALFALYYWCLTQINGQSETKPGIFSSIPVFDNNASVLSMISVVLKLLMFVPVSSAMGQLSWYRHWDTASKPVADLHTFYAASRGPSGSFRLLCSRYIFNSFHTTLGAVLTIAALYLGPSMQNAIADNFNLESALPLSTPMDGENATMTFLDRYDHHPPIEVSIVDEKNITTDPQLEISLYYAWLYNMNPQRTTAPVVSVSVNCTQAVCEWQNYTTLVAKSQCQSVPANISSNGFGYSHKANINSSVDTGGSINASAAPALLKFQTSPTIPENSSFTAFFPDQSVVMVHLAAIADLGLRGVVATECILHWEVRHIPKVQLLTWSLETFSPLADEWNSTSYNIAQSGQSAVGNEFVCEYKVDRDAARELQRPLQEFFPGYVLRDSPNDSRLKAVGKAMDIFARSWIDSASVDLRKSLTMTLDDYMSNIADAVTGYITSTSPQASIGQTAPFFSYLIRWHYMIYSGVMLVLSTYLLLYAMWKTRRMPVWKTSLLPFLYHGFQTPAYEEGYDLSHVAWMQEESKNRMVALRDEQDGHGLKLREKHRDSTISTIVSKDLDPGLHSGLQSAGLQSSPSPETSAALSHATCIEPPSTVSTLLTGWWYIEIACMMLSFSIFGLYCWFLSTWNEYRVSDWDKRVPHVFTSFFVKNLGSAASSIITVLKILSFIPITASMGQLKWHYFLRRYSRPVAELETFDAASRGVSGSIKLLVSGKRFHSVHITLGCLLTLATLYLGSATQNTITSPTEVYWPLERGINETEVALLPVTELLDVTARRDILGVDSQNFREDPGMQAALFTAWSFYLNPQFENQTIDPVLANCSSTYCRWHNTTTLDVDWRCFGASATVDTNGHGYSQEANITSSVDVVINGLPKIRQAILNLKASPKIPSNSGFNTSDYESMAVIVHLAAIAEHDEQSFDASECIFFWTATHVSETIYHNKSGTTLNQTVAFMQQVPENRTSTEDEKDIVFKAPCSGKKNTDVCHFNVTKEAHLAVRKLLTDFATGYVYRDPTRNGTLFIPSSPVMNVFAWSWRTNLALISRFPNPLNTTLSFYMWNTAWGLSGYIRTKDSTQLDGENGSFEPIFHIEWKYTIYPGVMLILTLYLFAFTVRATRDMPVWKSSLLPFLYHGFDRPALVSDYDLSSLPWMEGFSKEKRVVLRDTGDGLGLRLRDTKRGIADEDFQH</sequence>
<feature type="transmembrane region" description="Helical" evidence="1">
    <location>
        <begin position="65"/>
        <end position="86"/>
    </location>
</feature>
<protein>
    <submittedName>
        <fullName evidence="2">Uncharacterized protein</fullName>
    </submittedName>
</protein>
<dbReference type="PANTHER" id="PTHR35394">
    <property type="entry name" value="DUF3176 DOMAIN-CONTAINING PROTEIN"/>
    <property type="match status" value="1"/>
</dbReference>
<feature type="transmembrane region" description="Helical" evidence="1">
    <location>
        <begin position="174"/>
        <end position="195"/>
    </location>
</feature>
<feature type="transmembrane region" description="Helical" evidence="1">
    <location>
        <begin position="1163"/>
        <end position="1182"/>
    </location>
</feature>
<proteinExistence type="predicted"/>
<keyword evidence="1" id="KW-1133">Transmembrane helix</keyword>
<dbReference type="EMBL" id="WVTB01000027">
    <property type="protein sequence ID" value="KAF3807814.1"/>
    <property type="molecule type" value="Genomic_DNA"/>
</dbReference>
<dbReference type="GeneID" id="69014692"/>
<dbReference type="Pfam" id="PF11374">
    <property type="entry name" value="DUF3176"/>
    <property type="match status" value="2"/>
</dbReference>
<evidence type="ECO:0000313" key="2">
    <source>
        <dbReference type="EMBL" id="KAF3807814.1"/>
    </source>
</evidence>
<feature type="transmembrane region" description="Helical" evidence="1">
    <location>
        <begin position="536"/>
        <end position="556"/>
    </location>
</feature>
<evidence type="ECO:0000313" key="3">
    <source>
        <dbReference type="Proteomes" id="UP000613401"/>
    </source>
</evidence>
<comment type="caution">
    <text evidence="2">The sequence shown here is derived from an EMBL/GenBank/DDBJ whole genome shotgun (WGS) entry which is preliminary data.</text>
</comment>
<dbReference type="Proteomes" id="UP000613401">
    <property type="component" value="Unassembled WGS sequence"/>
</dbReference>
<keyword evidence="3" id="KW-1185">Reference proteome</keyword>
<name>A0A8H4FNX1_COLGL</name>
<gene>
    <name evidence="2" type="ORF">GCG54_00007548</name>
</gene>
<reference evidence="2" key="1">
    <citation type="journal article" date="2020" name="Phytopathology">
        <title>Genome sequence and comparative analysis of Colletotrichum gloeosporioides isolated from Liriodendron leaves.</title>
        <authorList>
            <person name="Fu F.F."/>
            <person name="Hao Z."/>
            <person name="Wang P."/>
            <person name="Lu Y."/>
            <person name="Xue L.J."/>
            <person name="Wei G."/>
            <person name="Tian Y."/>
            <person name="Baishi H."/>
            <person name="Xu H."/>
            <person name="Shi J."/>
            <person name="Cheng T."/>
            <person name="Wang G."/>
            <person name="Yi Y."/>
            <person name="Chen J."/>
        </authorList>
    </citation>
    <scope>NUCLEOTIDE SEQUENCE</scope>
    <source>
        <strain evidence="2">Lc1</strain>
    </source>
</reference>
<evidence type="ECO:0000256" key="1">
    <source>
        <dbReference type="SAM" id="Phobius"/>
    </source>
</evidence>
<feature type="transmembrane region" description="Helical" evidence="1">
    <location>
        <begin position="676"/>
        <end position="699"/>
    </location>
</feature>
<accession>A0A8H4FNX1</accession>
<organism evidence="2 3">
    <name type="scientific">Colletotrichum gloeosporioides</name>
    <name type="common">Anthracnose fungus</name>
    <name type="synonym">Glomerella cingulata</name>
    <dbReference type="NCBI Taxonomy" id="474922"/>
    <lineage>
        <taxon>Eukaryota</taxon>
        <taxon>Fungi</taxon>
        <taxon>Dikarya</taxon>
        <taxon>Ascomycota</taxon>
        <taxon>Pezizomycotina</taxon>
        <taxon>Sordariomycetes</taxon>
        <taxon>Hypocreomycetidae</taxon>
        <taxon>Glomerellales</taxon>
        <taxon>Glomerellaceae</taxon>
        <taxon>Colletotrichum</taxon>
        <taxon>Colletotrichum gloeosporioides species complex</taxon>
    </lineage>
</organism>
<keyword evidence="1" id="KW-0812">Transmembrane</keyword>
<dbReference type="InterPro" id="IPR021514">
    <property type="entry name" value="DUF3176"/>
</dbReference>
<dbReference type="RefSeq" id="XP_045266973.1">
    <property type="nucleotide sequence ID" value="XM_045407528.1"/>
</dbReference>
<dbReference type="AlphaFoldDB" id="A0A8H4FNX1"/>
<reference evidence="2" key="2">
    <citation type="submission" date="2020-03" db="EMBL/GenBank/DDBJ databases">
        <authorList>
            <person name="Fu F.-F."/>
            <person name="Chen J."/>
        </authorList>
    </citation>
    <scope>NUCLEOTIDE SEQUENCE</scope>
    <source>
        <strain evidence="2">Lc1</strain>
    </source>
</reference>